<proteinExistence type="predicted"/>
<protein>
    <submittedName>
        <fullName evidence="3">Uncharacterized protein</fullName>
    </submittedName>
</protein>
<dbReference type="Proteomes" id="UP000541444">
    <property type="component" value="Unassembled WGS sequence"/>
</dbReference>
<evidence type="ECO:0000256" key="2">
    <source>
        <dbReference type="ARBA" id="ARBA00023315"/>
    </source>
</evidence>
<gene>
    <name evidence="3" type="ORF">GIB67_042677</name>
</gene>
<evidence type="ECO:0000313" key="3">
    <source>
        <dbReference type="EMBL" id="KAF6173547.1"/>
    </source>
</evidence>
<dbReference type="InterPro" id="IPR051504">
    <property type="entry name" value="Plant_metabolite_acyltrans"/>
</dbReference>
<dbReference type="PANTHER" id="PTHR31625">
    <property type="match status" value="1"/>
</dbReference>
<keyword evidence="4" id="KW-1185">Reference proteome</keyword>
<accession>A0A7J7P269</accession>
<dbReference type="Gene3D" id="3.30.559.10">
    <property type="entry name" value="Chloramphenicol acetyltransferase-like domain"/>
    <property type="match status" value="1"/>
</dbReference>
<dbReference type="EMBL" id="JACGCM010000338">
    <property type="protein sequence ID" value="KAF6173547.1"/>
    <property type="molecule type" value="Genomic_DNA"/>
</dbReference>
<sequence length="113" mass="12638">MQTKFTLDILQDISLGVALGSTTQISMFMVSTKLLQFTLTKRLPKIPLISYIDCRARFELALPITYFGNCVLGCFNSATKSDFVGEDGIAMAPEVIRNRIQGMKDDDRLLKRA</sequence>
<dbReference type="InterPro" id="IPR023213">
    <property type="entry name" value="CAT-like_dom_sf"/>
</dbReference>
<dbReference type="AlphaFoldDB" id="A0A7J7P269"/>
<evidence type="ECO:0000313" key="4">
    <source>
        <dbReference type="Proteomes" id="UP000541444"/>
    </source>
</evidence>
<name>A0A7J7P269_9MAGN</name>
<dbReference type="OrthoDB" id="1862401at2759"/>
<organism evidence="3 4">
    <name type="scientific">Kingdonia uniflora</name>
    <dbReference type="NCBI Taxonomy" id="39325"/>
    <lineage>
        <taxon>Eukaryota</taxon>
        <taxon>Viridiplantae</taxon>
        <taxon>Streptophyta</taxon>
        <taxon>Embryophyta</taxon>
        <taxon>Tracheophyta</taxon>
        <taxon>Spermatophyta</taxon>
        <taxon>Magnoliopsida</taxon>
        <taxon>Ranunculales</taxon>
        <taxon>Circaeasteraceae</taxon>
        <taxon>Kingdonia</taxon>
    </lineage>
</organism>
<reference evidence="3 4" key="1">
    <citation type="journal article" date="2020" name="IScience">
        <title>Genome Sequencing of the Endangered Kingdonia uniflora (Circaeasteraceae, Ranunculales) Reveals Potential Mechanisms of Evolutionary Specialization.</title>
        <authorList>
            <person name="Sun Y."/>
            <person name="Deng T."/>
            <person name="Zhang A."/>
            <person name="Moore M.J."/>
            <person name="Landis J.B."/>
            <person name="Lin N."/>
            <person name="Zhang H."/>
            <person name="Zhang X."/>
            <person name="Huang J."/>
            <person name="Zhang X."/>
            <person name="Sun H."/>
            <person name="Wang H."/>
        </authorList>
    </citation>
    <scope>NUCLEOTIDE SEQUENCE [LARGE SCALE GENOMIC DNA]</scope>
    <source>
        <strain evidence="3">TB1705</strain>
        <tissue evidence="3">Leaf</tissue>
    </source>
</reference>
<evidence type="ECO:0000256" key="1">
    <source>
        <dbReference type="ARBA" id="ARBA00022679"/>
    </source>
</evidence>
<keyword evidence="1" id="KW-0808">Transferase</keyword>
<keyword evidence="2" id="KW-0012">Acyltransferase</keyword>
<dbReference type="GO" id="GO:0016747">
    <property type="term" value="F:acyltransferase activity, transferring groups other than amino-acyl groups"/>
    <property type="evidence" value="ECO:0007669"/>
    <property type="project" value="UniProtKB-ARBA"/>
</dbReference>
<comment type="caution">
    <text evidence="3">The sequence shown here is derived from an EMBL/GenBank/DDBJ whole genome shotgun (WGS) entry which is preliminary data.</text>
</comment>